<dbReference type="EMBL" id="VEPZ02000782">
    <property type="protein sequence ID" value="KAE8719630.1"/>
    <property type="molecule type" value="Genomic_DNA"/>
</dbReference>
<sequence length="1154" mass="126213">MLARAYVQSRFFTPVLPDVQCAKMHLPELACYQLILVGVCCSGGRDNIDPYAEVTLQSLPEYAIPFDGVTMTCITYTDQGRIFMAGRDGHIYELHYTTGSGWHKRCSKVCLTAGVGSVISRWVIPNVFKFGAVDPIVEMVADNERRILYARTEDMKIQVFVMGPSGDSPLKKVAEERNLLNQKGAHYGGVSSGLTFGAMSLAGRTQTEDLSLKVETAYYFAGTLVLSDSSPPTMSSLLIVRRDLSSQSSLSGNLEASVRNSRALREFVSFLPVEGRMLFVADVPPLPDTTATVLSLYSELEFFGFESSVESFEKASGKLWARAAMCLILAAKVVHSENLISNVVAEKEAEAFEDPRIVGVPQFEGAGGLSNTRITAGGFSMGQVAQKAEPVFSGAHEGLCLCSSRFLFPVWELPVMVVKGGYDEASENGLISCRLSVGAMQVHENKIRALEMFLRSRRNKRRGLYGCVAGLGDMTSSILYGTGSELGASDRSMVRNLFGAYSRSVESNAGGTSNKRQRLPYSPAELATMEVVWNFLMHPFIMYLTLDLISVSYKSLVLQVRAMECVRQLLLRSAEALFLLQLVSQHHVTRLVQGFDANIRRQELVQLTFHQLVCSEGDCLATRLISALMEAFEFLSKVPESTDLRTVCKRFEDLRSYEAVVCLPLQKAQALDPAGDAFNEQIDQAIREYAISQIEHSALRSLKGEGSQREFGSPAAVKSVLDNASRRKFICQIVQHSVQSPDRIFHEYLYRTMIDLGLENELLEYGGPDLVLFYFKVDCQPVNTVRTLSALTSATPSMGQPGAPIHSNQAKYFDLLARYYVLKRQHLLAAHVLLRLAERRSIDGSTAPSLEQRRQYLSNAVLQVKSDSNNDSLVASSRGAFDSGLLDLLEGKLAVLQFQIKVKEELEAIATGLEATPGTSESVQNGSAADSRFNGDANLLNAAREKAKELSSDLKSITQLYNEYAVPFELCEINVLVFNSLSPCSVTLSGDVVYKKRDMPGNAALCKLLRVGSKVYPGYGAVLPLDPLCLHLEKAALERVEPGIESVGDEDVGRALLAACKGAAEPALNTYDQLLSNGAILSSSNLRLHLLRSVQVVLREWAMSVFAQRMGTTAVGASLILGGTFSPEQTMVLNQGVRDKITSAAIGSVPSSSV</sequence>
<keyword evidence="4" id="KW-0539">Nucleus</keyword>
<keyword evidence="8" id="KW-1185">Reference proteome</keyword>
<feature type="domain" description="Nucleoporin Nup133/Nup155-like C-terminal" evidence="5">
    <location>
        <begin position="626"/>
        <end position="1102"/>
    </location>
</feature>
<comment type="similarity">
    <text evidence="2">Belongs to the non-repetitive/WGA-negative nucleoporin family.</text>
</comment>
<evidence type="ECO:0000256" key="1">
    <source>
        <dbReference type="ARBA" id="ARBA00004123"/>
    </source>
</evidence>
<dbReference type="Gene3D" id="1.20.58.1780">
    <property type="match status" value="1"/>
</dbReference>
<proteinExistence type="inferred from homology"/>
<dbReference type="GO" id="GO:0017056">
    <property type="term" value="F:structural constituent of nuclear pore"/>
    <property type="evidence" value="ECO:0007669"/>
    <property type="project" value="InterPro"/>
</dbReference>
<dbReference type="PANTHER" id="PTHR10350">
    <property type="entry name" value="NUCLEAR PORE COMPLEX PROTEIN NUP155"/>
    <property type="match status" value="1"/>
</dbReference>
<dbReference type="Gene3D" id="1.20.120.1050">
    <property type="match status" value="1"/>
</dbReference>
<dbReference type="Pfam" id="PF08801">
    <property type="entry name" value="Nucleoporin_N"/>
    <property type="match status" value="1"/>
</dbReference>
<dbReference type="GO" id="GO:0000972">
    <property type="term" value="P:transcription-dependent tethering of RNA polymerase II gene DNA at nuclear periphery"/>
    <property type="evidence" value="ECO:0007669"/>
    <property type="project" value="TreeGrafter"/>
</dbReference>
<dbReference type="Pfam" id="PF03177">
    <property type="entry name" value="Nucleoporin_C"/>
    <property type="match status" value="1"/>
</dbReference>
<dbReference type="InterPro" id="IPR004870">
    <property type="entry name" value="Nucleoporin_Nup155"/>
</dbReference>
<dbReference type="Gene3D" id="1.25.40.440">
    <property type="entry name" value="Nucleoporin, helical domain, central subdomain"/>
    <property type="match status" value="1"/>
</dbReference>
<evidence type="ECO:0000259" key="6">
    <source>
        <dbReference type="Pfam" id="PF08801"/>
    </source>
</evidence>
<keyword evidence="3" id="KW-0813">Transport</keyword>
<gene>
    <name evidence="7" type="ORF">F3Y22_tig00109936pilonHSYRG00044</name>
</gene>
<evidence type="ECO:0000256" key="4">
    <source>
        <dbReference type="ARBA" id="ARBA00023242"/>
    </source>
</evidence>
<evidence type="ECO:0000313" key="7">
    <source>
        <dbReference type="EMBL" id="KAE8719630.1"/>
    </source>
</evidence>
<dbReference type="GO" id="GO:0044611">
    <property type="term" value="C:nuclear pore inner ring"/>
    <property type="evidence" value="ECO:0007669"/>
    <property type="project" value="TreeGrafter"/>
</dbReference>
<name>A0A6A3BRS7_HIBSY</name>
<accession>A0A6A3BRS7</accession>
<dbReference type="GO" id="GO:0036228">
    <property type="term" value="P:protein localization to nuclear inner membrane"/>
    <property type="evidence" value="ECO:0007669"/>
    <property type="project" value="TreeGrafter"/>
</dbReference>
<feature type="domain" description="Nucleoporin Nup133/Nup155-like N-terminal" evidence="6">
    <location>
        <begin position="59"/>
        <end position="197"/>
    </location>
</feature>
<evidence type="ECO:0000259" key="5">
    <source>
        <dbReference type="Pfam" id="PF03177"/>
    </source>
</evidence>
<organism evidence="7 8">
    <name type="scientific">Hibiscus syriacus</name>
    <name type="common">Rose of Sharon</name>
    <dbReference type="NCBI Taxonomy" id="106335"/>
    <lineage>
        <taxon>Eukaryota</taxon>
        <taxon>Viridiplantae</taxon>
        <taxon>Streptophyta</taxon>
        <taxon>Embryophyta</taxon>
        <taxon>Tracheophyta</taxon>
        <taxon>Spermatophyta</taxon>
        <taxon>Magnoliopsida</taxon>
        <taxon>eudicotyledons</taxon>
        <taxon>Gunneridae</taxon>
        <taxon>Pentapetalae</taxon>
        <taxon>rosids</taxon>
        <taxon>malvids</taxon>
        <taxon>Malvales</taxon>
        <taxon>Malvaceae</taxon>
        <taxon>Malvoideae</taxon>
        <taxon>Hibiscus</taxon>
    </lineage>
</organism>
<evidence type="ECO:0000313" key="8">
    <source>
        <dbReference type="Proteomes" id="UP000436088"/>
    </source>
</evidence>
<evidence type="ECO:0000256" key="2">
    <source>
        <dbReference type="ARBA" id="ARBA00007373"/>
    </source>
</evidence>
<evidence type="ECO:0000256" key="3">
    <source>
        <dbReference type="ARBA" id="ARBA00022448"/>
    </source>
</evidence>
<dbReference type="GO" id="GO:0006405">
    <property type="term" value="P:RNA export from nucleus"/>
    <property type="evidence" value="ECO:0007669"/>
    <property type="project" value="TreeGrafter"/>
</dbReference>
<reference evidence="7" key="1">
    <citation type="submission" date="2019-09" db="EMBL/GenBank/DDBJ databases">
        <title>Draft genome information of white flower Hibiscus syriacus.</title>
        <authorList>
            <person name="Kim Y.-M."/>
        </authorList>
    </citation>
    <scope>NUCLEOTIDE SEQUENCE [LARGE SCALE GENOMIC DNA]</scope>
    <source>
        <strain evidence="7">YM2019G1</strain>
    </source>
</reference>
<dbReference type="GO" id="GO:0006606">
    <property type="term" value="P:protein import into nucleus"/>
    <property type="evidence" value="ECO:0007669"/>
    <property type="project" value="TreeGrafter"/>
</dbReference>
<comment type="subcellular location">
    <subcellularLocation>
        <location evidence="1">Nucleus</location>
    </subcellularLocation>
</comment>
<dbReference type="Proteomes" id="UP000436088">
    <property type="component" value="Unassembled WGS sequence"/>
</dbReference>
<dbReference type="InterPro" id="IPR014908">
    <property type="entry name" value="Nucleoporin_Nup133/Nup155_N"/>
</dbReference>
<dbReference type="PANTHER" id="PTHR10350:SF6">
    <property type="entry name" value="NUCLEAR PORE COMPLEX PROTEIN NUP155"/>
    <property type="match status" value="1"/>
</dbReference>
<dbReference type="InterPro" id="IPR042537">
    <property type="entry name" value="Nucleoporin_Nup155_C_2"/>
</dbReference>
<comment type="caution">
    <text evidence="7">The sequence shown here is derived from an EMBL/GenBank/DDBJ whole genome shotgun (WGS) entry which is preliminary data.</text>
</comment>
<dbReference type="FunFam" id="1.25.40.440:FF:000002">
    <property type="entry name" value="Nuclear pore complex protein NUP155"/>
    <property type="match status" value="1"/>
</dbReference>
<dbReference type="InterPro" id="IPR007187">
    <property type="entry name" value="Nucleoporin_Nup133/Nup155_C"/>
</dbReference>
<dbReference type="AlphaFoldDB" id="A0A6A3BRS7"/>
<protein>
    <submittedName>
        <fullName evidence="7">NUP155 protein</fullName>
    </submittedName>
</protein>